<dbReference type="InterPro" id="IPR013538">
    <property type="entry name" value="ASHA1/2-like_C"/>
</dbReference>
<evidence type="ECO:0000256" key="2">
    <source>
        <dbReference type="SAM" id="MobiDB-lite"/>
    </source>
</evidence>
<keyword evidence="5" id="KW-1185">Reference proteome</keyword>
<dbReference type="InterPro" id="IPR023393">
    <property type="entry name" value="START-like_dom_sf"/>
</dbReference>
<organism evidence="4 5">
    <name type="scientific">Sugiyamaella lignohabitans</name>
    <dbReference type="NCBI Taxonomy" id="796027"/>
    <lineage>
        <taxon>Eukaryota</taxon>
        <taxon>Fungi</taxon>
        <taxon>Dikarya</taxon>
        <taxon>Ascomycota</taxon>
        <taxon>Saccharomycotina</taxon>
        <taxon>Dipodascomycetes</taxon>
        <taxon>Dipodascales</taxon>
        <taxon>Trichomonascaceae</taxon>
        <taxon>Sugiyamaella</taxon>
    </lineage>
</organism>
<dbReference type="CDD" id="cd08892">
    <property type="entry name" value="SRPBCC_Aha1"/>
    <property type="match status" value="1"/>
</dbReference>
<dbReference type="KEGG" id="slb:AWJ20_1752"/>
<dbReference type="Gene3D" id="3.30.530.20">
    <property type="match status" value="1"/>
</dbReference>
<dbReference type="InterPro" id="IPR036338">
    <property type="entry name" value="Aha1"/>
</dbReference>
<dbReference type="Pfam" id="PF09229">
    <property type="entry name" value="Aha1_N"/>
    <property type="match status" value="1"/>
</dbReference>
<dbReference type="SMART" id="SM01000">
    <property type="entry name" value="Aha1_N"/>
    <property type="match status" value="1"/>
</dbReference>
<name>A0A167DZ14_9ASCO</name>
<dbReference type="InterPro" id="IPR015310">
    <property type="entry name" value="AHSA1-like_N"/>
</dbReference>
<dbReference type="SUPFAM" id="SSF55961">
    <property type="entry name" value="Bet v1-like"/>
    <property type="match status" value="1"/>
</dbReference>
<dbReference type="RefSeq" id="XP_018735938.1">
    <property type="nucleotide sequence ID" value="XM_018878657.1"/>
</dbReference>
<dbReference type="SUPFAM" id="SSF103111">
    <property type="entry name" value="Activator of Hsp90 ATPase, Aha1"/>
    <property type="match status" value="1"/>
</dbReference>
<dbReference type="OrthoDB" id="567237at2759"/>
<sequence length="246" mass="27307">MELTYKGSTTDEENVTGQISIPEIAYDTEEDEYTFSITINNDKSSKEPVKALIRKQIVPKLRSLLGRFGPDLIETHGKDIQHPDSSLSASSSQATSGSATPKEPKSVVGTSAYNTTSLHFEPVFNADSNQIYNALTNPEMVAAWTRSKPDIAPVEGSDYSLFGGNITGKILKLRENESIEQTWRLRDWKDGHFAKMNLNFKTQAGETTVKVDWSGIPVGQEEVVEKNFEEYYVKSIKLTFGFGAVL</sequence>
<comment type="similarity">
    <text evidence="1">Belongs to the AHA1 family.</text>
</comment>
<evidence type="ECO:0000256" key="1">
    <source>
        <dbReference type="ARBA" id="ARBA00006817"/>
    </source>
</evidence>
<gene>
    <name evidence="4" type="primary">AHA1</name>
    <name evidence="4" type="ORF">AWJ20_1752</name>
</gene>
<dbReference type="EMBL" id="CP014501">
    <property type="protein sequence ID" value="ANB13461.1"/>
    <property type="molecule type" value="Genomic_DNA"/>
</dbReference>
<dbReference type="GeneID" id="30033589"/>
<protein>
    <submittedName>
        <fullName evidence="4">Aha1p</fullName>
    </submittedName>
</protein>
<evidence type="ECO:0000259" key="3">
    <source>
        <dbReference type="SMART" id="SM01000"/>
    </source>
</evidence>
<evidence type="ECO:0000313" key="5">
    <source>
        <dbReference type="Proteomes" id="UP000189580"/>
    </source>
</evidence>
<dbReference type="GO" id="GO:0001671">
    <property type="term" value="F:ATPase activator activity"/>
    <property type="evidence" value="ECO:0007669"/>
    <property type="project" value="EnsemblFungi"/>
</dbReference>
<feature type="region of interest" description="Disordered" evidence="2">
    <location>
        <begin position="75"/>
        <end position="108"/>
    </location>
</feature>
<accession>A0A167DZ14</accession>
<reference evidence="4 5" key="1">
    <citation type="submission" date="2016-02" db="EMBL/GenBank/DDBJ databases">
        <title>Complete genome sequence and transcriptome regulation of the pentose utilising yeast Sugiyamaella lignohabitans.</title>
        <authorList>
            <person name="Bellasio M."/>
            <person name="Peymann A."/>
            <person name="Valli M."/>
            <person name="Sipitzky M."/>
            <person name="Graf A."/>
            <person name="Sauer M."/>
            <person name="Marx H."/>
            <person name="Mattanovich D."/>
        </authorList>
    </citation>
    <scope>NUCLEOTIDE SEQUENCE [LARGE SCALE GENOMIC DNA]</scope>
    <source>
        <strain evidence="4 5">CBS 10342</strain>
    </source>
</reference>
<dbReference type="GO" id="GO:0051087">
    <property type="term" value="F:protein-folding chaperone binding"/>
    <property type="evidence" value="ECO:0007669"/>
    <property type="project" value="InterPro"/>
</dbReference>
<evidence type="ECO:0000313" key="4">
    <source>
        <dbReference type="EMBL" id="ANB13461.1"/>
    </source>
</evidence>
<dbReference type="GO" id="GO:0006457">
    <property type="term" value="P:protein folding"/>
    <property type="evidence" value="ECO:0007669"/>
    <property type="project" value="EnsemblFungi"/>
</dbReference>
<dbReference type="Proteomes" id="UP000189580">
    <property type="component" value="Chromosome a"/>
</dbReference>
<feature type="domain" description="Activator of Hsp90 ATPase AHSA1-like N-terminal" evidence="3">
    <location>
        <begin position="1"/>
        <end position="78"/>
    </location>
</feature>
<dbReference type="Pfam" id="PF08327">
    <property type="entry name" value="AHSA1"/>
    <property type="match status" value="1"/>
</dbReference>
<dbReference type="Gene3D" id="3.15.10.20">
    <property type="entry name" value="Activator of Hsp90 ATPase Aha1, N-terminal domain"/>
    <property type="match status" value="1"/>
</dbReference>
<feature type="compositionally biased region" description="Low complexity" evidence="2">
    <location>
        <begin position="85"/>
        <end position="99"/>
    </location>
</feature>
<dbReference type="AlphaFoldDB" id="A0A167DZ14"/>
<proteinExistence type="inferred from homology"/>